<feature type="transmembrane region" description="Helical" evidence="9">
    <location>
        <begin position="180"/>
        <end position="200"/>
    </location>
</feature>
<name>A0A9W7ZQW5_9FUNG</name>
<dbReference type="EMBL" id="JANBPT010001487">
    <property type="protein sequence ID" value="KAJ1907316.1"/>
    <property type="molecule type" value="Genomic_DNA"/>
</dbReference>
<proteinExistence type="inferred from homology"/>
<feature type="transmembrane region" description="Helical" evidence="9">
    <location>
        <begin position="147"/>
        <end position="168"/>
    </location>
</feature>
<comment type="subcellular location">
    <subcellularLocation>
        <location evidence="1 8">Membrane</location>
        <topology evidence="1 8">Multi-pass membrane protein</topology>
    </subcellularLocation>
</comment>
<protein>
    <recommendedName>
        <fullName evidence="8">Mannose-P-dolichol utilization defect 1 protein homolog</fullName>
    </recommendedName>
</protein>
<keyword evidence="2" id="KW-0813">Transport</keyword>
<sequence>MRFPEFIRAPGVLVVGEHCFSELAENFHFGNVECLKHALSKGLGLGIVLGGAIVKLPQIYKILSSGSVAGLSVASFALETASLVISASYNIRGHFPFSTYGESVFLTLQNFMIVLLLFWYRGKPLQATLAAAAIAGSIYALNDPALVPAGLLATFQAATIPISLASRVPQILANSRNGNTGQLAAFTVFNSFIGCAVRVFTTLHEVNDSLLLLGFVLATILHGILSFQMLYYWNTTPGHTKSYGFDQLHRKSKQL</sequence>
<evidence type="ECO:0000256" key="6">
    <source>
        <dbReference type="ARBA" id="ARBA00023136"/>
    </source>
</evidence>
<dbReference type="GO" id="GO:0016020">
    <property type="term" value="C:membrane"/>
    <property type="evidence" value="ECO:0007669"/>
    <property type="project" value="UniProtKB-SubCell"/>
</dbReference>
<evidence type="ECO:0000256" key="1">
    <source>
        <dbReference type="ARBA" id="ARBA00004141"/>
    </source>
</evidence>
<evidence type="ECO:0000256" key="3">
    <source>
        <dbReference type="ARBA" id="ARBA00022692"/>
    </source>
</evidence>
<evidence type="ECO:0000256" key="9">
    <source>
        <dbReference type="SAM" id="Phobius"/>
    </source>
</evidence>
<reference evidence="10" key="1">
    <citation type="submission" date="2022-07" db="EMBL/GenBank/DDBJ databases">
        <title>Phylogenomic reconstructions and comparative analyses of Kickxellomycotina fungi.</title>
        <authorList>
            <person name="Reynolds N.K."/>
            <person name="Stajich J.E."/>
            <person name="Barry K."/>
            <person name="Grigoriev I.V."/>
            <person name="Crous P."/>
            <person name="Smith M.E."/>
        </authorList>
    </citation>
    <scope>NUCLEOTIDE SEQUENCE</scope>
    <source>
        <strain evidence="10">RSA 861</strain>
    </source>
</reference>
<evidence type="ECO:0000256" key="4">
    <source>
        <dbReference type="ARBA" id="ARBA00022737"/>
    </source>
</evidence>
<keyword evidence="12" id="KW-1185">Reference proteome</keyword>
<dbReference type="InterPro" id="IPR006603">
    <property type="entry name" value="PQ-loop_rpt"/>
</dbReference>
<feature type="transmembrane region" description="Helical" evidence="9">
    <location>
        <begin position="103"/>
        <end position="120"/>
    </location>
</feature>
<evidence type="ECO:0000313" key="12">
    <source>
        <dbReference type="Proteomes" id="UP001150569"/>
    </source>
</evidence>
<dbReference type="InterPro" id="IPR016817">
    <property type="entry name" value="MannP-dilichol_defect-1"/>
</dbReference>
<dbReference type="AlphaFoldDB" id="A0A9W7ZQW5"/>
<comment type="similarity">
    <text evidence="7 8">Belongs to the MPDU1 (TC 2.A.43.3) family.</text>
</comment>
<gene>
    <name evidence="11" type="ORF">IWQ60_011886</name>
    <name evidence="10" type="ORF">IWQ60_012008</name>
</gene>
<evidence type="ECO:0000313" key="11">
    <source>
        <dbReference type="EMBL" id="KAJ1907316.1"/>
    </source>
</evidence>
<feature type="transmembrane region" description="Helical" evidence="9">
    <location>
        <begin position="212"/>
        <end position="233"/>
    </location>
</feature>
<accession>A0A9W7ZQW5</accession>
<dbReference type="Proteomes" id="UP001150569">
    <property type="component" value="Unassembled WGS sequence"/>
</dbReference>
<dbReference type="FunFam" id="1.20.1280.290:FF:000006">
    <property type="entry name" value="mannose-P-dolichol utilization defect 1 protein"/>
    <property type="match status" value="1"/>
</dbReference>
<comment type="caution">
    <text evidence="10">The sequence shown here is derived from an EMBL/GenBank/DDBJ whole genome shotgun (WGS) entry which is preliminary data.</text>
</comment>
<dbReference type="Gene3D" id="1.20.1280.290">
    <property type="match status" value="2"/>
</dbReference>
<evidence type="ECO:0000256" key="7">
    <source>
        <dbReference type="ARBA" id="ARBA00038475"/>
    </source>
</evidence>
<dbReference type="PANTHER" id="PTHR12226">
    <property type="entry name" value="MANNOSE-P-DOLICHOL UTILIZATION DEFECT 1 LEC35 -RELATED"/>
    <property type="match status" value="1"/>
</dbReference>
<dbReference type="Pfam" id="PF04193">
    <property type="entry name" value="PQ-loop"/>
    <property type="match status" value="2"/>
</dbReference>
<keyword evidence="3 8" id="KW-0812">Transmembrane</keyword>
<keyword evidence="5 8" id="KW-1133">Transmembrane helix</keyword>
<dbReference type="PANTHER" id="PTHR12226:SF2">
    <property type="entry name" value="MANNOSE-P-DOLICHOL UTILIZATION DEFECT 1 PROTEIN"/>
    <property type="match status" value="1"/>
</dbReference>
<dbReference type="PIRSF" id="PIRSF023381">
    <property type="entry name" value="MannP-dilichol_defect-1p"/>
    <property type="match status" value="1"/>
</dbReference>
<dbReference type="SMART" id="SM00679">
    <property type="entry name" value="CTNS"/>
    <property type="match status" value="2"/>
</dbReference>
<evidence type="ECO:0000313" key="10">
    <source>
        <dbReference type="EMBL" id="KAJ1906760.1"/>
    </source>
</evidence>
<dbReference type="EMBL" id="JANBPT010001551">
    <property type="protein sequence ID" value="KAJ1906760.1"/>
    <property type="molecule type" value="Genomic_DNA"/>
</dbReference>
<dbReference type="OrthoDB" id="271506at2759"/>
<organism evidence="10 12">
    <name type="scientific">Tieghemiomyces parasiticus</name>
    <dbReference type="NCBI Taxonomy" id="78921"/>
    <lineage>
        <taxon>Eukaryota</taxon>
        <taxon>Fungi</taxon>
        <taxon>Fungi incertae sedis</taxon>
        <taxon>Zoopagomycota</taxon>
        <taxon>Kickxellomycotina</taxon>
        <taxon>Dimargaritomycetes</taxon>
        <taxon>Dimargaritales</taxon>
        <taxon>Dimargaritaceae</taxon>
        <taxon>Tieghemiomyces</taxon>
    </lineage>
</organism>
<feature type="transmembrane region" description="Helical" evidence="9">
    <location>
        <begin position="68"/>
        <end position="91"/>
    </location>
</feature>
<evidence type="ECO:0000256" key="2">
    <source>
        <dbReference type="ARBA" id="ARBA00022448"/>
    </source>
</evidence>
<evidence type="ECO:0000256" key="5">
    <source>
        <dbReference type="ARBA" id="ARBA00022989"/>
    </source>
</evidence>
<keyword evidence="4" id="KW-0677">Repeat</keyword>
<keyword evidence="6 8" id="KW-0472">Membrane</keyword>
<evidence type="ECO:0000256" key="8">
    <source>
        <dbReference type="PIRNR" id="PIRNR023381"/>
    </source>
</evidence>